<proteinExistence type="predicted"/>
<feature type="region of interest" description="Disordered" evidence="2">
    <location>
        <begin position="80"/>
        <end position="117"/>
    </location>
</feature>
<protein>
    <submittedName>
        <fullName evidence="3">Septum formation initiator family protein</fullName>
    </submittedName>
</protein>
<accession>A0A537LLI6</accession>
<dbReference type="EMBL" id="VBAI01000175">
    <property type="protein sequence ID" value="TMJ08885.1"/>
    <property type="molecule type" value="Genomic_DNA"/>
</dbReference>
<gene>
    <name evidence="3" type="ORF">E6G98_11065</name>
</gene>
<name>A0A537LLI6_9BACT</name>
<evidence type="ECO:0000313" key="3">
    <source>
        <dbReference type="EMBL" id="TMJ08885.1"/>
    </source>
</evidence>
<evidence type="ECO:0000256" key="1">
    <source>
        <dbReference type="SAM" id="Coils"/>
    </source>
</evidence>
<organism evidence="3 4">
    <name type="scientific">Candidatus Segetimicrobium genomatis</name>
    <dbReference type="NCBI Taxonomy" id="2569760"/>
    <lineage>
        <taxon>Bacteria</taxon>
        <taxon>Bacillati</taxon>
        <taxon>Candidatus Sysuimicrobiota</taxon>
        <taxon>Candidatus Sysuimicrobiia</taxon>
        <taxon>Candidatus Sysuimicrobiales</taxon>
        <taxon>Candidatus Segetimicrobiaceae</taxon>
        <taxon>Candidatus Segetimicrobium</taxon>
    </lineage>
</organism>
<feature type="coiled-coil region" evidence="1">
    <location>
        <begin position="22"/>
        <end position="52"/>
    </location>
</feature>
<keyword evidence="1" id="KW-0175">Coiled coil</keyword>
<dbReference type="Proteomes" id="UP000315217">
    <property type="component" value="Unassembled WGS sequence"/>
</dbReference>
<reference evidence="3 4" key="1">
    <citation type="journal article" date="2019" name="Nat. Microbiol.">
        <title>Mediterranean grassland soil C-N compound turnover is dependent on rainfall and depth, and is mediated by genomically divergent microorganisms.</title>
        <authorList>
            <person name="Diamond S."/>
            <person name="Andeer P.F."/>
            <person name="Li Z."/>
            <person name="Crits-Christoph A."/>
            <person name="Burstein D."/>
            <person name="Anantharaman K."/>
            <person name="Lane K.R."/>
            <person name="Thomas B.C."/>
            <person name="Pan C."/>
            <person name="Northen T.R."/>
            <person name="Banfield J.F."/>
        </authorList>
    </citation>
    <scope>NUCLEOTIDE SEQUENCE [LARGE SCALE GENOMIC DNA]</scope>
    <source>
        <strain evidence="3">NP_1</strain>
    </source>
</reference>
<dbReference type="Pfam" id="PF04977">
    <property type="entry name" value="DivIC"/>
    <property type="match status" value="1"/>
</dbReference>
<comment type="caution">
    <text evidence="3">The sequence shown here is derived from an EMBL/GenBank/DDBJ whole genome shotgun (WGS) entry which is preliminary data.</text>
</comment>
<sequence length="129" mass="14388">MGAAAVGAVTLIVIFGSTFLQLYRLEREAARLEQLQRDLEVQNAQLREEIKLLHTPQYIEKLAREQLGLVKPGEIALLLIQSPTDPSPRRPVSNGTERRPAQDGAGRQPPPTRPGWAGRVWNALRSLFD</sequence>
<evidence type="ECO:0000313" key="4">
    <source>
        <dbReference type="Proteomes" id="UP000315217"/>
    </source>
</evidence>
<evidence type="ECO:0000256" key="2">
    <source>
        <dbReference type="SAM" id="MobiDB-lite"/>
    </source>
</evidence>
<dbReference type="InterPro" id="IPR007060">
    <property type="entry name" value="FtsL/DivIC"/>
</dbReference>
<dbReference type="AlphaFoldDB" id="A0A537LLI6"/>